<organism evidence="1">
    <name type="scientific">Tanacetum cinerariifolium</name>
    <name type="common">Dalmatian daisy</name>
    <name type="synonym">Chrysanthemum cinerariifolium</name>
    <dbReference type="NCBI Taxonomy" id="118510"/>
    <lineage>
        <taxon>Eukaryota</taxon>
        <taxon>Viridiplantae</taxon>
        <taxon>Streptophyta</taxon>
        <taxon>Embryophyta</taxon>
        <taxon>Tracheophyta</taxon>
        <taxon>Spermatophyta</taxon>
        <taxon>Magnoliopsida</taxon>
        <taxon>eudicotyledons</taxon>
        <taxon>Gunneridae</taxon>
        <taxon>Pentapetalae</taxon>
        <taxon>asterids</taxon>
        <taxon>campanulids</taxon>
        <taxon>Asterales</taxon>
        <taxon>Asteraceae</taxon>
        <taxon>Asteroideae</taxon>
        <taxon>Anthemideae</taxon>
        <taxon>Anthemidinae</taxon>
        <taxon>Tanacetum</taxon>
    </lineage>
</organism>
<reference evidence="1" key="1">
    <citation type="journal article" date="2019" name="Sci. Rep.">
        <title>Draft genome of Tanacetum cinerariifolium, the natural source of mosquito coil.</title>
        <authorList>
            <person name="Yamashiro T."/>
            <person name="Shiraishi A."/>
            <person name="Satake H."/>
            <person name="Nakayama K."/>
        </authorList>
    </citation>
    <scope>NUCLEOTIDE SEQUENCE</scope>
</reference>
<sequence length="354" mass="42054">MKQAQKQQETKYTITSFDTAELQEYDQKRTLFETMTKTKSFNKNTKHKDLYHALMESILEDEDGMDKGPVYKLLKGTCRSHIKLEDNMKECYKALNDQLYWNNPKGGSTSKTYTTSLTKTKAAKYDLHRTEDMVPNLWSPVKVAYNRHALLGTLHRRSKRQTFYGYASKKVSKHDVYSIKRTLAVTNVKVNVWYGYSHLEEIKVRRSDQQLYKFFNLKGEDIMHLAATLCMFTRRIVIQKRMEDLQLGVESYQKKLNISRPLTHKAGITDLEPYITYSNPQVQDKLKDMLNNLEMRYTSVMPRRRWINLDKKWSRIMVKDIDRQLLERKLMRSLEKFVGRREYGEDLRLLQRTI</sequence>
<protein>
    <submittedName>
        <fullName evidence="1">Uncharacterized protein</fullName>
    </submittedName>
</protein>
<dbReference type="EMBL" id="BKCJ010006659">
    <property type="protein sequence ID" value="GEU73297.1"/>
    <property type="molecule type" value="Genomic_DNA"/>
</dbReference>
<comment type="caution">
    <text evidence="1">The sequence shown here is derived from an EMBL/GenBank/DDBJ whole genome shotgun (WGS) entry which is preliminary data.</text>
</comment>
<proteinExistence type="predicted"/>
<evidence type="ECO:0000313" key="1">
    <source>
        <dbReference type="EMBL" id="GEU73297.1"/>
    </source>
</evidence>
<dbReference type="AlphaFoldDB" id="A0A6L2MJ69"/>
<gene>
    <name evidence="1" type="ORF">Tci_045275</name>
</gene>
<name>A0A6L2MJ69_TANCI</name>
<accession>A0A6L2MJ69</accession>